<evidence type="ECO:0000256" key="6">
    <source>
        <dbReference type="ARBA" id="ARBA00022679"/>
    </source>
</evidence>
<dbReference type="Pfam" id="PF00155">
    <property type="entry name" value="Aminotran_1_2"/>
    <property type="match status" value="1"/>
</dbReference>
<dbReference type="EC" id="2.6.1.9" evidence="9"/>
<dbReference type="CDD" id="cd00609">
    <property type="entry name" value="AAT_like"/>
    <property type="match status" value="1"/>
</dbReference>
<evidence type="ECO:0000256" key="9">
    <source>
        <dbReference type="HAMAP-Rule" id="MF_01023"/>
    </source>
</evidence>
<comment type="cofactor">
    <cofactor evidence="1 9">
        <name>pyridoxal 5'-phosphate</name>
        <dbReference type="ChEBI" id="CHEBI:597326"/>
    </cofactor>
</comment>
<dbReference type="GO" id="GO:0000105">
    <property type="term" value="P:L-histidine biosynthetic process"/>
    <property type="evidence" value="ECO:0007669"/>
    <property type="project" value="UniProtKB-UniRule"/>
</dbReference>
<dbReference type="PANTHER" id="PTHR43643">
    <property type="entry name" value="HISTIDINOL-PHOSPHATE AMINOTRANSFERASE 2"/>
    <property type="match status" value="1"/>
</dbReference>
<dbReference type="UniPathway" id="UPA00031">
    <property type="reaction ID" value="UER00012"/>
</dbReference>
<dbReference type="InterPro" id="IPR015421">
    <property type="entry name" value="PyrdxlP-dep_Trfase_major"/>
</dbReference>
<comment type="subunit">
    <text evidence="4 9">Homodimer.</text>
</comment>
<evidence type="ECO:0000313" key="12">
    <source>
        <dbReference type="Proteomes" id="UP000217076"/>
    </source>
</evidence>
<dbReference type="Gene3D" id="3.40.640.10">
    <property type="entry name" value="Type I PLP-dependent aspartate aminotransferase-like (Major domain)"/>
    <property type="match status" value="1"/>
</dbReference>
<dbReference type="STRING" id="83401.SAMN05421742_106106"/>
<dbReference type="InterPro" id="IPR015424">
    <property type="entry name" value="PyrdxlP-dep_Trfase"/>
</dbReference>
<name>A0A1G8BS73_9PROT</name>
<keyword evidence="6 9" id="KW-0808">Transferase</keyword>
<keyword evidence="9" id="KW-0028">Amino-acid biosynthesis</keyword>
<dbReference type="AlphaFoldDB" id="A0A1G8BS73"/>
<dbReference type="SUPFAM" id="SSF53383">
    <property type="entry name" value="PLP-dependent transferases"/>
    <property type="match status" value="1"/>
</dbReference>
<protein>
    <recommendedName>
        <fullName evidence="9">Histidinol-phosphate aminotransferase</fullName>
        <ecNumber evidence="9">2.6.1.9</ecNumber>
    </recommendedName>
    <alternativeName>
        <fullName evidence="9">Imidazole acetol-phosphate transaminase</fullName>
    </alternativeName>
</protein>
<dbReference type="GO" id="GO:0004400">
    <property type="term" value="F:histidinol-phosphate transaminase activity"/>
    <property type="evidence" value="ECO:0007669"/>
    <property type="project" value="UniProtKB-UniRule"/>
</dbReference>
<feature type="domain" description="Aminotransferase class I/classII large" evidence="10">
    <location>
        <begin position="28"/>
        <end position="357"/>
    </location>
</feature>
<organism evidence="11 12">
    <name type="scientific">Roseospirillum parvum</name>
    <dbReference type="NCBI Taxonomy" id="83401"/>
    <lineage>
        <taxon>Bacteria</taxon>
        <taxon>Pseudomonadati</taxon>
        <taxon>Pseudomonadota</taxon>
        <taxon>Alphaproteobacteria</taxon>
        <taxon>Rhodospirillales</taxon>
        <taxon>Rhodospirillaceae</taxon>
        <taxon>Roseospirillum</taxon>
    </lineage>
</organism>
<dbReference type="NCBIfam" id="TIGR01141">
    <property type="entry name" value="hisC"/>
    <property type="match status" value="1"/>
</dbReference>
<evidence type="ECO:0000256" key="8">
    <source>
        <dbReference type="ARBA" id="ARBA00047481"/>
    </source>
</evidence>
<keyword evidence="7 9" id="KW-0663">Pyridoxal phosphate</keyword>
<keyword evidence="5 9" id="KW-0032">Aminotransferase</keyword>
<comment type="catalytic activity">
    <reaction evidence="8 9">
        <text>L-histidinol phosphate + 2-oxoglutarate = 3-(imidazol-4-yl)-2-oxopropyl phosphate + L-glutamate</text>
        <dbReference type="Rhea" id="RHEA:23744"/>
        <dbReference type="ChEBI" id="CHEBI:16810"/>
        <dbReference type="ChEBI" id="CHEBI:29985"/>
        <dbReference type="ChEBI" id="CHEBI:57766"/>
        <dbReference type="ChEBI" id="CHEBI:57980"/>
        <dbReference type="EC" id="2.6.1.9"/>
    </reaction>
</comment>
<keyword evidence="12" id="KW-1185">Reference proteome</keyword>
<evidence type="ECO:0000256" key="2">
    <source>
        <dbReference type="ARBA" id="ARBA00005011"/>
    </source>
</evidence>
<proteinExistence type="inferred from homology"/>
<feature type="modified residue" description="N6-(pyridoxal phosphate)lysine" evidence="9">
    <location>
        <position position="220"/>
    </location>
</feature>
<dbReference type="InterPro" id="IPR005861">
    <property type="entry name" value="HisP_aminotrans"/>
</dbReference>
<keyword evidence="9" id="KW-0368">Histidine biosynthesis</keyword>
<dbReference type="RefSeq" id="WP_092619441.1">
    <property type="nucleotide sequence ID" value="NZ_FNCV01000006.1"/>
</dbReference>
<dbReference type="Proteomes" id="UP000217076">
    <property type="component" value="Unassembled WGS sequence"/>
</dbReference>
<evidence type="ECO:0000256" key="1">
    <source>
        <dbReference type="ARBA" id="ARBA00001933"/>
    </source>
</evidence>
<comment type="pathway">
    <text evidence="2 9">Amino-acid biosynthesis; L-histidine biosynthesis; L-histidine from 5-phospho-alpha-D-ribose 1-diphosphate: step 7/9.</text>
</comment>
<dbReference type="InterPro" id="IPR004839">
    <property type="entry name" value="Aminotransferase_I/II_large"/>
</dbReference>
<accession>A0A1G8BS73</accession>
<dbReference type="OrthoDB" id="9809616at2"/>
<dbReference type="Gene3D" id="3.90.1150.10">
    <property type="entry name" value="Aspartate Aminotransferase, domain 1"/>
    <property type="match status" value="1"/>
</dbReference>
<dbReference type="GO" id="GO:0030170">
    <property type="term" value="F:pyridoxal phosphate binding"/>
    <property type="evidence" value="ECO:0007669"/>
    <property type="project" value="InterPro"/>
</dbReference>
<evidence type="ECO:0000256" key="3">
    <source>
        <dbReference type="ARBA" id="ARBA00007970"/>
    </source>
</evidence>
<evidence type="ECO:0000259" key="10">
    <source>
        <dbReference type="Pfam" id="PF00155"/>
    </source>
</evidence>
<dbReference type="InterPro" id="IPR050106">
    <property type="entry name" value="HistidinolP_aminotransfase"/>
</dbReference>
<dbReference type="HAMAP" id="MF_01023">
    <property type="entry name" value="HisC_aminotrans_2"/>
    <property type="match status" value="1"/>
</dbReference>
<dbReference type="EMBL" id="FNCV01000006">
    <property type="protein sequence ID" value="SDH35948.1"/>
    <property type="molecule type" value="Genomic_DNA"/>
</dbReference>
<evidence type="ECO:0000256" key="5">
    <source>
        <dbReference type="ARBA" id="ARBA00022576"/>
    </source>
</evidence>
<evidence type="ECO:0000313" key="11">
    <source>
        <dbReference type="EMBL" id="SDH35948.1"/>
    </source>
</evidence>
<sequence length="363" mass="38604">MTTPTPRPGILDIAPYVGGESELEGLARVIKLSSNEGALGPSPRAMEAHRRAAEEMHRYPDGGAEALRQAIAARHGLDAAHIVCGAGSDELIGLLVKAYVGPGDEVLYSAHGFLMYRLYTLGCGGVPVTAPEDNLTASVDNILARVSEKTRIVFLANPNNPTGTCLSADEVARLRAGLPDHVLLAIDAAYAEYVGRNDYSAGAELVARTDNTVMLRTFSKMYGLGGVRLGWAYAPEAVVDHLNRLRSPFNVSAPAQAAGIAAVEDVAFQDLCRAHNDMWLPWLTEKLRGLGLEVGDSHGNFVLATFPGSGPHTVEAADAFLKSRGLIARRVAGYGLPHSLRITVGADEENRLLVAALDEFMAA</sequence>
<evidence type="ECO:0000256" key="4">
    <source>
        <dbReference type="ARBA" id="ARBA00011738"/>
    </source>
</evidence>
<dbReference type="InterPro" id="IPR015422">
    <property type="entry name" value="PyrdxlP-dep_Trfase_small"/>
</dbReference>
<dbReference type="PANTHER" id="PTHR43643:SF3">
    <property type="entry name" value="HISTIDINOL-PHOSPHATE AMINOTRANSFERASE"/>
    <property type="match status" value="1"/>
</dbReference>
<gene>
    <name evidence="9" type="primary">hisC</name>
    <name evidence="11" type="ORF">SAMN05421742_106106</name>
</gene>
<evidence type="ECO:0000256" key="7">
    <source>
        <dbReference type="ARBA" id="ARBA00022898"/>
    </source>
</evidence>
<comment type="similarity">
    <text evidence="3 9">Belongs to the class-II pyridoxal-phosphate-dependent aminotransferase family. Histidinol-phosphate aminotransferase subfamily.</text>
</comment>
<reference evidence="12" key="1">
    <citation type="submission" date="2016-10" db="EMBL/GenBank/DDBJ databases">
        <authorList>
            <person name="Varghese N."/>
            <person name="Submissions S."/>
        </authorList>
    </citation>
    <scope>NUCLEOTIDE SEQUENCE [LARGE SCALE GENOMIC DNA]</scope>
    <source>
        <strain evidence="12">930I</strain>
    </source>
</reference>